<evidence type="ECO:0000256" key="3">
    <source>
        <dbReference type="ARBA" id="ARBA00022741"/>
    </source>
</evidence>
<evidence type="ECO:0000313" key="10">
    <source>
        <dbReference type="Proteomes" id="UP000077266"/>
    </source>
</evidence>
<accession>A0A165CRG2</accession>
<dbReference type="InterPro" id="IPR004493">
    <property type="entry name" value="Leu-tRNA-synth_Ia_arc/euk"/>
</dbReference>
<feature type="domain" description="Leucine--tRNA ligase RagD-binding" evidence="8">
    <location>
        <begin position="169"/>
        <end position="237"/>
    </location>
</feature>
<keyword evidence="2" id="KW-0436">Ligase</keyword>
<keyword evidence="6" id="KW-0030">Aminoacyl-tRNA synthetase</keyword>
<keyword evidence="4" id="KW-0067">ATP-binding</keyword>
<dbReference type="Proteomes" id="UP000077266">
    <property type="component" value="Unassembled WGS sequence"/>
</dbReference>
<evidence type="ECO:0000259" key="8">
    <source>
        <dbReference type="Pfam" id="PF24810"/>
    </source>
</evidence>
<evidence type="ECO:0000259" key="7">
    <source>
        <dbReference type="Pfam" id="PF08264"/>
    </source>
</evidence>
<feature type="non-terminal residue" evidence="9">
    <location>
        <position position="269"/>
    </location>
</feature>
<dbReference type="GO" id="GO:0005524">
    <property type="term" value="F:ATP binding"/>
    <property type="evidence" value="ECO:0007669"/>
    <property type="project" value="UniProtKB-KW"/>
</dbReference>
<feature type="non-terminal residue" evidence="9">
    <location>
        <position position="1"/>
    </location>
</feature>
<dbReference type="Gene3D" id="1.10.730.10">
    <property type="entry name" value="Isoleucyl-tRNA Synthetase, Domain 1"/>
    <property type="match status" value="1"/>
</dbReference>
<name>A0A165CRG2_EXIGL</name>
<dbReference type="EMBL" id="KV426296">
    <property type="protein sequence ID" value="KZV82956.1"/>
    <property type="molecule type" value="Genomic_DNA"/>
</dbReference>
<gene>
    <name evidence="9" type="ORF">EXIGLDRAFT_559291</name>
</gene>
<keyword evidence="10" id="KW-1185">Reference proteome</keyword>
<evidence type="ECO:0000256" key="2">
    <source>
        <dbReference type="ARBA" id="ARBA00022598"/>
    </source>
</evidence>
<dbReference type="STRING" id="1314781.A0A165CRG2"/>
<dbReference type="GO" id="GO:0004823">
    <property type="term" value="F:leucine-tRNA ligase activity"/>
    <property type="evidence" value="ECO:0007669"/>
    <property type="project" value="InterPro"/>
</dbReference>
<keyword evidence="5" id="KW-0648">Protein biosynthesis</keyword>
<dbReference type="InterPro" id="IPR055416">
    <property type="entry name" value="RBD_LARS1"/>
</dbReference>
<protein>
    <submittedName>
        <fullName evidence="9">Uncharacterized protein</fullName>
    </submittedName>
</protein>
<evidence type="ECO:0000256" key="1">
    <source>
        <dbReference type="ARBA" id="ARBA00005594"/>
    </source>
</evidence>
<evidence type="ECO:0000256" key="4">
    <source>
        <dbReference type="ARBA" id="ARBA00022840"/>
    </source>
</evidence>
<reference evidence="9 10" key="1">
    <citation type="journal article" date="2016" name="Mol. Biol. Evol.">
        <title>Comparative Genomics of Early-Diverging Mushroom-Forming Fungi Provides Insights into the Origins of Lignocellulose Decay Capabilities.</title>
        <authorList>
            <person name="Nagy L.G."/>
            <person name="Riley R."/>
            <person name="Tritt A."/>
            <person name="Adam C."/>
            <person name="Daum C."/>
            <person name="Floudas D."/>
            <person name="Sun H."/>
            <person name="Yadav J.S."/>
            <person name="Pangilinan J."/>
            <person name="Larsson K.H."/>
            <person name="Matsuura K."/>
            <person name="Barry K."/>
            <person name="Labutti K."/>
            <person name="Kuo R."/>
            <person name="Ohm R.A."/>
            <person name="Bhattacharya S.S."/>
            <person name="Shirouzu T."/>
            <person name="Yoshinaga Y."/>
            <person name="Martin F.M."/>
            <person name="Grigoriev I.V."/>
            <person name="Hibbett D.S."/>
        </authorList>
    </citation>
    <scope>NUCLEOTIDE SEQUENCE [LARGE SCALE GENOMIC DNA]</scope>
    <source>
        <strain evidence="9 10">HHB12029</strain>
    </source>
</reference>
<dbReference type="Pfam" id="PF08264">
    <property type="entry name" value="Anticodon_1"/>
    <property type="match status" value="1"/>
</dbReference>
<evidence type="ECO:0000256" key="5">
    <source>
        <dbReference type="ARBA" id="ARBA00022917"/>
    </source>
</evidence>
<dbReference type="InParanoid" id="A0A165CRG2"/>
<dbReference type="AlphaFoldDB" id="A0A165CRG2"/>
<feature type="domain" description="Methionyl/Valyl/Leucyl/Isoleucyl-tRNA synthetase anticodon-binding" evidence="7">
    <location>
        <begin position="11"/>
        <end position="131"/>
    </location>
</feature>
<comment type="similarity">
    <text evidence="1">Belongs to the class-I aminoacyl-tRNA synthetase family.</text>
</comment>
<dbReference type="InterPro" id="IPR009080">
    <property type="entry name" value="tRNAsynth_Ia_anticodon-bd"/>
</dbReference>
<dbReference type="GO" id="GO:0006429">
    <property type="term" value="P:leucyl-tRNA aminoacylation"/>
    <property type="evidence" value="ECO:0007669"/>
    <property type="project" value="InterPro"/>
</dbReference>
<evidence type="ECO:0000256" key="6">
    <source>
        <dbReference type="ARBA" id="ARBA00023146"/>
    </source>
</evidence>
<proteinExistence type="inferred from homology"/>
<evidence type="ECO:0000313" key="9">
    <source>
        <dbReference type="EMBL" id="KZV82956.1"/>
    </source>
</evidence>
<dbReference type="OrthoDB" id="10249672at2759"/>
<dbReference type="SUPFAM" id="SSF47323">
    <property type="entry name" value="Anticodon-binding domain of a subclass of class I aminoacyl-tRNA synthetases"/>
    <property type="match status" value="1"/>
</dbReference>
<keyword evidence="3" id="KW-0547">Nucleotide-binding</keyword>
<dbReference type="PANTHER" id="PTHR45794:SF1">
    <property type="entry name" value="LEUCINE--TRNA LIGASE, CYTOPLASMIC"/>
    <property type="match status" value="1"/>
</dbReference>
<dbReference type="Pfam" id="PF24810">
    <property type="entry name" value="RBD_LARS1"/>
    <property type="match status" value="1"/>
</dbReference>
<dbReference type="PANTHER" id="PTHR45794">
    <property type="entry name" value="LEUCYL-TRNA SYNTHETASE"/>
    <property type="match status" value="1"/>
</dbReference>
<sequence length="269" mass="30727">NMRRGEKNFHDRVFEEEIYDLINQTKAHYEATMYKDALKTGFFEFQMARDWYREVAQQAGGMHADLAMLWIRSQVLLALPIMPHFAEHIWTTLLNEPKSVQHALWPESRTADPVILECGQYLRTSLRTLREGEGSAFKALEKAKQKSGKGAAVAPKFDPTKPKAIRMYVASSFPAWQDTTVDIVRQNYNESTGVVDDAKVREQLAKAGLMKDKKIMPFVQAFKKRIATIGAKSAFQRKLPFSEVDVLTELVPYIKKNMNLVEVDVISVE</sequence>
<organism evidence="9 10">
    <name type="scientific">Exidia glandulosa HHB12029</name>
    <dbReference type="NCBI Taxonomy" id="1314781"/>
    <lineage>
        <taxon>Eukaryota</taxon>
        <taxon>Fungi</taxon>
        <taxon>Dikarya</taxon>
        <taxon>Basidiomycota</taxon>
        <taxon>Agaricomycotina</taxon>
        <taxon>Agaricomycetes</taxon>
        <taxon>Auriculariales</taxon>
        <taxon>Exidiaceae</taxon>
        <taxon>Exidia</taxon>
    </lineage>
</organism>
<dbReference type="InterPro" id="IPR013155">
    <property type="entry name" value="M/V/L/I-tRNA-synth_anticd-bd"/>
</dbReference>